<name>A0A9X9M509_GULGU</name>
<protein>
    <submittedName>
        <fullName evidence="2">Uncharacterized protein</fullName>
    </submittedName>
</protein>
<proteinExistence type="predicted"/>
<feature type="region of interest" description="Disordered" evidence="1">
    <location>
        <begin position="1"/>
        <end position="24"/>
    </location>
</feature>
<accession>A0A9X9M509</accession>
<evidence type="ECO:0000313" key="3">
    <source>
        <dbReference type="Proteomes" id="UP000269945"/>
    </source>
</evidence>
<organism evidence="2 3">
    <name type="scientific">Gulo gulo</name>
    <name type="common">Wolverine</name>
    <name type="synonym">Gluton</name>
    <dbReference type="NCBI Taxonomy" id="48420"/>
    <lineage>
        <taxon>Eukaryota</taxon>
        <taxon>Metazoa</taxon>
        <taxon>Chordata</taxon>
        <taxon>Craniata</taxon>
        <taxon>Vertebrata</taxon>
        <taxon>Euteleostomi</taxon>
        <taxon>Mammalia</taxon>
        <taxon>Eutheria</taxon>
        <taxon>Laurasiatheria</taxon>
        <taxon>Carnivora</taxon>
        <taxon>Caniformia</taxon>
        <taxon>Musteloidea</taxon>
        <taxon>Mustelidae</taxon>
        <taxon>Guloninae</taxon>
        <taxon>Gulo</taxon>
    </lineage>
</organism>
<evidence type="ECO:0000313" key="2">
    <source>
        <dbReference type="EMBL" id="VCX36729.1"/>
    </source>
</evidence>
<keyword evidence="3" id="KW-1185">Reference proteome</keyword>
<dbReference type="EMBL" id="CYRY02042795">
    <property type="protein sequence ID" value="VCX36729.1"/>
    <property type="molecule type" value="Genomic_DNA"/>
</dbReference>
<feature type="non-terminal residue" evidence="2">
    <location>
        <position position="82"/>
    </location>
</feature>
<comment type="caution">
    <text evidence="2">The sequence shown here is derived from an EMBL/GenBank/DDBJ whole genome shotgun (WGS) entry which is preliminary data.</text>
</comment>
<dbReference type="Proteomes" id="UP000269945">
    <property type="component" value="Unassembled WGS sequence"/>
</dbReference>
<sequence length="82" mass="9068">SQSLGPFLFSSPTLGKKHHHPSKAPCSLPQLHPHIMSHQFFLLTFLILSGSLHCHHPGLNYFISVHLHLCPLTTALAKVTRG</sequence>
<gene>
    <name evidence="2" type="ORF">BN2614_LOCUS1</name>
</gene>
<reference evidence="2 3" key="1">
    <citation type="submission" date="2018-10" db="EMBL/GenBank/DDBJ databases">
        <authorList>
            <person name="Ekblom R."/>
            <person name="Jareborg N."/>
        </authorList>
    </citation>
    <scope>NUCLEOTIDE SEQUENCE [LARGE SCALE GENOMIC DNA]</scope>
    <source>
        <tissue evidence="2">Muscle</tissue>
    </source>
</reference>
<feature type="non-terminal residue" evidence="2">
    <location>
        <position position="1"/>
    </location>
</feature>
<evidence type="ECO:0000256" key="1">
    <source>
        <dbReference type="SAM" id="MobiDB-lite"/>
    </source>
</evidence>
<dbReference type="AlphaFoldDB" id="A0A9X9M509"/>